<accession>A0A8X7Q3L8</accession>
<name>A0A8X7Q3L8_BRACI</name>
<dbReference type="AlphaFoldDB" id="A0A8X7Q3L8"/>
<dbReference type="Proteomes" id="UP000886595">
    <property type="component" value="Unassembled WGS sequence"/>
</dbReference>
<organism evidence="1 2">
    <name type="scientific">Brassica carinata</name>
    <name type="common">Ethiopian mustard</name>
    <name type="synonym">Abyssinian cabbage</name>
    <dbReference type="NCBI Taxonomy" id="52824"/>
    <lineage>
        <taxon>Eukaryota</taxon>
        <taxon>Viridiplantae</taxon>
        <taxon>Streptophyta</taxon>
        <taxon>Embryophyta</taxon>
        <taxon>Tracheophyta</taxon>
        <taxon>Spermatophyta</taxon>
        <taxon>Magnoliopsida</taxon>
        <taxon>eudicotyledons</taxon>
        <taxon>Gunneridae</taxon>
        <taxon>Pentapetalae</taxon>
        <taxon>rosids</taxon>
        <taxon>malvids</taxon>
        <taxon>Brassicales</taxon>
        <taxon>Brassicaceae</taxon>
        <taxon>Brassiceae</taxon>
        <taxon>Brassica</taxon>
    </lineage>
</organism>
<evidence type="ECO:0000313" key="1">
    <source>
        <dbReference type="EMBL" id="KAG2262388.1"/>
    </source>
</evidence>
<gene>
    <name evidence="1" type="ORF">Bca52824_069467</name>
</gene>
<reference evidence="1 2" key="1">
    <citation type="submission" date="2020-02" db="EMBL/GenBank/DDBJ databases">
        <authorList>
            <person name="Ma Q."/>
            <person name="Huang Y."/>
            <person name="Song X."/>
            <person name="Pei D."/>
        </authorList>
    </citation>
    <scope>NUCLEOTIDE SEQUENCE [LARGE SCALE GENOMIC DNA]</scope>
    <source>
        <strain evidence="1">Sxm20200214</strain>
        <tissue evidence="1">Leaf</tissue>
    </source>
</reference>
<sequence>MGVEATPLVGHVLVQYWRRRRRRWIPQKESRCSHRGRISSVAFVNRKSSESFADDHFRLSSTKNLGGVARRRISVAMRRRISVALLDGGNRWLSFTNKLLGRRQVKSKDCVPSCSHHLFSLNPLILFHLFCCLRVRYSPSSSSLTWQVRTTEIEKKEERTDSGLFWRGTMAELRHSSSWKPCTERRIGGVSGILENGLFCLCVSLVANLTLTLFFFSDFCNAVVVAKIKNATLILLVLKQDQIVKTLETIKRVSPRRALLMGMAQVFGHHKSFRPFVVMKASVIISLYKTS</sequence>
<dbReference type="OrthoDB" id="1882547at2759"/>
<evidence type="ECO:0000313" key="2">
    <source>
        <dbReference type="Proteomes" id="UP000886595"/>
    </source>
</evidence>
<dbReference type="EMBL" id="JAAMPC010000014">
    <property type="protein sequence ID" value="KAG2262388.1"/>
    <property type="molecule type" value="Genomic_DNA"/>
</dbReference>
<comment type="caution">
    <text evidence="1">The sequence shown here is derived from an EMBL/GenBank/DDBJ whole genome shotgun (WGS) entry which is preliminary data.</text>
</comment>
<keyword evidence="2" id="KW-1185">Reference proteome</keyword>
<protein>
    <submittedName>
        <fullName evidence="1">Uncharacterized protein</fullName>
    </submittedName>
</protein>
<proteinExistence type="predicted"/>